<proteinExistence type="predicted"/>
<feature type="region of interest" description="Disordered" evidence="1">
    <location>
        <begin position="17"/>
        <end position="47"/>
    </location>
</feature>
<evidence type="ECO:0008006" key="4">
    <source>
        <dbReference type="Google" id="ProtNLM"/>
    </source>
</evidence>
<dbReference type="Proteomes" id="UP001498398">
    <property type="component" value="Unassembled WGS sequence"/>
</dbReference>
<organism evidence="2 3">
    <name type="scientific">Marasmiellus scandens</name>
    <dbReference type="NCBI Taxonomy" id="2682957"/>
    <lineage>
        <taxon>Eukaryota</taxon>
        <taxon>Fungi</taxon>
        <taxon>Dikarya</taxon>
        <taxon>Basidiomycota</taxon>
        <taxon>Agaricomycotina</taxon>
        <taxon>Agaricomycetes</taxon>
        <taxon>Agaricomycetidae</taxon>
        <taxon>Agaricales</taxon>
        <taxon>Marasmiineae</taxon>
        <taxon>Omphalotaceae</taxon>
        <taxon>Marasmiellus</taxon>
    </lineage>
</organism>
<sequence length="576" mass="65672">MSFSHCLAPPLAVLSGNEPSTQSLSCVDSQPSRPPLSEYLNPSQRNGSPRNDILVWKEAHIFRLPPELLAQIFLAVCERELHSCINHSDKGSEPYPGFTLSYVCSYWHKIALGTFRLWSKMEIVIMDKEDVSPRTIELINRFVDFHWKRMANAPLDFILHIPSPCSVEFSHPERMSSTSLRKHITPILQRFYAEAHRWRNVSISAFEHQFYSEGTRLPPKLAVAENLELFSLYCRRGCPLPEGLPFWLRSLTLSGEWVIDKELSRTTFPCLGSLTLRGAIHDSYLLHLSPLWLASSRTAVTLSDFCNIRSLPAHKHIACLAGTLTLAPTFYGDTESTNGALSDLLEKLTLPNVTQLAFSYGPERKSPTSMYTRSFRFPTQIFLNLLERSNCQAISHLTIERYSMDTSGFLDILQKLPFLTYLSVDERCGPCDTRDSYPILSPVVFNSLCWPSPPVDLIKRQEIAFWANSYSELLPRLTEVRFVFHRSWSKFSDRSDVWEMLESRRPGAADGANELTCSKLCSPLKKIEILVPDGSLENRDYERLANLRMMGMRISLEEYRPRVVTIGCCVPLISYD</sequence>
<gene>
    <name evidence="2" type="ORF">VKT23_019005</name>
</gene>
<name>A0ABR1IS05_9AGAR</name>
<accession>A0ABR1IS05</accession>
<keyword evidence="3" id="KW-1185">Reference proteome</keyword>
<evidence type="ECO:0000313" key="2">
    <source>
        <dbReference type="EMBL" id="KAK7436750.1"/>
    </source>
</evidence>
<evidence type="ECO:0000256" key="1">
    <source>
        <dbReference type="SAM" id="MobiDB-lite"/>
    </source>
</evidence>
<comment type="caution">
    <text evidence="2">The sequence shown here is derived from an EMBL/GenBank/DDBJ whole genome shotgun (WGS) entry which is preliminary data.</text>
</comment>
<dbReference type="EMBL" id="JBANRG010000091">
    <property type="protein sequence ID" value="KAK7436750.1"/>
    <property type="molecule type" value="Genomic_DNA"/>
</dbReference>
<reference evidence="2 3" key="1">
    <citation type="submission" date="2024-01" db="EMBL/GenBank/DDBJ databases">
        <title>A draft genome for the cacao thread blight pathogen Marasmiellus scandens.</title>
        <authorList>
            <person name="Baruah I.K."/>
            <person name="Leung J."/>
            <person name="Bukari Y."/>
            <person name="Amoako-Attah I."/>
            <person name="Meinhardt L.W."/>
            <person name="Bailey B.A."/>
            <person name="Cohen S.P."/>
        </authorList>
    </citation>
    <scope>NUCLEOTIDE SEQUENCE [LARGE SCALE GENOMIC DNA]</scope>
    <source>
        <strain evidence="2 3">GH-19</strain>
    </source>
</reference>
<evidence type="ECO:0000313" key="3">
    <source>
        <dbReference type="Proteomes" id="UP001498398"/>
    </source>
</evidence>
<feature type="compositionally biased region" description="Polar residues" evidence="1">
    <location>
        <begin position="17"/>
        <end position="31"/>
    </location>
</feature>
<protein>
    <recommendedName>
        <fullName evidence="4">F-box domain-containing protein</fullName>
    </recommendedName>
</protein>